<feature type="domain" description="Dihydrodipicolinate reductase C-terminal" evidence="1">
    <location>
        <begin position="108"/>
        <end position="224"/>
    </location>
</feature>
<proteinExistence type="predicted"/>
<dbReference type="PIRSF" id="PIRSF000161">
    <property type="entry name" value="DHPR"/>
    <property type="match status" value="1"/>
</dbReference>
<reference evidence="3" key="1">
    <citation type="journal article" date="2019" name="Int. J. Syst. Evol. Microbiol.">
        <title>The Global Catalogue of Microorganisms (GCM) 10K type strain sequencing project: providing services to taxonomists for standard genome sequencing and annotation.</title>
        <authorList>
            <consortium name="The Broad Institute Genomics Platform"/>
            <consortium name="The Broad Institute Genome Sequencing Center for Infectious Disease"/>
            <person name="Wu L."/>
            <person name="Ma J."/>
        </authorList>
    </citation>
    <scope>NUCLEOTIDE SEQUENCE [LARGE SCALE GENOMIC DNA]</scope>
    <source>
        <strain evidence="3">ZS-22-S1</strain>
    </source>
</reference>
<dbReference type="InterPro" id="IPR023940">
    <property type="entry name" value="DHDPR_bac"/>
</dbReference>
<dbReference type="SUPFAM" id="SSF51735">
    <property type="entry name" value="NAD(P)-binding Rossmann-fold domains"/>
    <property type="match status" value="1"/>
</dbReference>
<dbReference type="InterPro" id="IPR036291">
    <property type="entry name" value="NAD(P)-bd_dom_sf"/>
</dbReference>
<sequence>MTDARPSIGVVGLGGLGRTVVATCAAAGLPVVLTASLGTGWRADAVPDVLVDASGPGALTEVVAYCRNSRTALVECVSNLDDDQWVTVTGLAEEVPVVRATNLALGHHLQTALVRRAAELVASGPFAPVASIRERHPATKAHRPSATAGKLAGSWAAVSGEEVTEICVERSGLPVSDHEVVLTWGGETLTVGHAVGSFAAAAHGAVAAARWVTGRPPGLHSVQSMYDELMVKETPCP</sequence>
<dbReference type="Gene3D" id="3.40.50.720">
    <property type="entry name" value="NAD(P)-binding Rossmann-like Domain"/>
    <property type="match status" value="1"/>
</dbReference>
<comment type="caution">
    <text evidence="2">The sequence shown here is derived from an EMBL/GenBank/DDBJ whole genome shotgun (WGS) entry which is preliminary data.</text>
</comment>
<evidence type="ECO:0000313" key="2">
    <source>
        <dbReference type="EMBL" id="MFC4857360.1"/>
    </source>
</evidence>
<keyword evidence="3" id="KW-1185">Reference proteome</keyword>
<accession>A0ABV9S6L6</accession>
<evidence type="ECO:0000313" key="3">
    <source>
        <dbReference type="Proteomes" id="UP001595859"/>
    </source>
</evidence>
<evidence type="ECO:0000259" key="1">
    <source>
        <dbReference type="Pfam" id="PF05173"/>
    </source>
</evidence>
<dbReference type="SUPFAM" id="SSF55347">
    <property type="entry name" value="Glyceraldehyde-3-phosphate dehydrogenase-like, C-terminal domain"/>
    <property type="match status" value="1"/>
</dbReference>
<dbReference type="PANTHER" id="PTHR20836:SF0">
    <property type="entry name" value="4-HYDROXY-TETRAHYDRODIPICOLINATE REDUCTASE 1, CHLOROPLASTIC-RELATED"/>
    <property type="match status" value="1"/>
</dbReference>
<dbReference type="RefSeq" id="WP_378059342.1">
    <property type="nucleotide sequence ID" value="NZ_JBHSIS010000017.1"/>
</dbReference>
<organism evidence="2 3">
    <name type="scientific">Actinophytocola glycyrrhizae</name>
    <dbReference type="NCBI Taxonomy" id="2044873"/>
    <lineage>
        <taxon>Bacteria</taxon>
        <taxon>Bacillati</taxon>
        <taxon>Actinomycetota</taxon>
        <taxon>Actinomycetes</taxon>
        <taxon>Pseudonocardiales</taxon>
        <taxon>Pseudonocardiaceae</taxon>
    </lineage>
</organism>
<dbReference type="InterPro" id="IPR022663">
    <property type="entry name" value="DapB_C"/>
</dbReference>
<dbReference type="Gene3D" id="3.30.360.10">
    <property type="entry name" value="Dihydrodipicolinate Reductase, domain 2"/>
    <property type="match status" value="1"/>
</dbReference>
<protein>
    <submittedName>
        <fullName evidence="2">Dihydrodipicolinate reductase C-terminal domain-containing protein</fullName>
    </submittedName>
</protein>
<dbReference type="Pfam" id="PF05173">
    <property type="entry name" value="DapB_C"/>
    <property type="match status" value="1"/>
</dbReference>
<dbReference type="PANTHER" id="PTHR20836">
    <property type="entry name" value="DIHYDRODIPICOLINATE REDUCTASE"/>
    <property type="match status" value="1"/>
</dbReference>
<dbReference type="Proteomes" id="UP001595859">
    <property type="component" value="Unassembled WGS sequence"/>
</dbReference>
<name>A0ABV9S6L6_9PSEU</name>
<dbReference type="EMBL" id="JBHSIS010000017">
    <property type="protein sequence ID" value="MFC4857360.1"/>
    <property type="molecule type" value="Genomic_DNA"/>
</dbReference>
<gene>
    <name evidence="2" type="ORF">ACFPCV_28005</name>
</gene>